<dbReference type="EMBL" id="GG738846">
    <property type="protein sequence ID" value="EFC50138.1"/>
    <property type="molecule type" value="Genomic_DNA"/>
</dbReference>
<dbReference type="OrthoDB" id="10349044at2759"/>
<protein>
    <submittedName>
        <fullName evidence="3">Predicted protein</fullName>
    </submittedName>
</protein>
<dbReference type="RefSeq" id="XP_002682882.1">
    <property type="nucleotide sequence ID" value="XM_002682836.1"/>
</dbReference>
<dbReference type="SUPFAM" id="SSF55073">
    <property type="entry name" value="Nucleotide cyclase"/>
    <property type="match status" value="1"/>
</dbReference>
<gene>
    <name evidence="3" type="ORF">NAEGRDRAFT_61920</name>
</gene>
<reference evidence="3 4" key="1">
    <citation type="journal article" date="2010" name="Cell">
        <title>The genome of Naegleria gruberi illuminates early eukaryotic versatility.</title>
        <authorList>
            <person name="Fritz-Laylin L.K."/>
            <person name="Prochnik S.E."/>
            <person name="Ginger M.L."/>
            <person name="Dacks J.B."/>
            <person name="Carpenter M.L."/>
            <person name="Field M.C."/>
            <person name="Kuo A."/>
            <person name="Paredez A."/>
            <person name="Chapman J."/>
            <person name="Pham J."/>
            <person name="Shu S."/>
            <person name="Neupane R."/>
            <person name="Cipriano M."/>
            <person name="Mancuso J."/>
            <person name="Tu H."/>
            <person name="Salamov A."/>
            <person name="Lindquist E."/>
            <person name="Shapiro H."/>
            <person name="Lucas S."/>
            <person name="Grigoriev I.V."/>
            <person name="Cande W.Z."/>
            <person name="Fulton C."/>
            <person name="Rokhsar D.S."/>
            <person name="Dawson S.C."/>
        </authorList>
    </citation>
    <scope>NUCLEOTIDE SEQUENCE [LARGE SCALE GENOMIC DNA]</scope>
    <source>
        <strain evidence="3 4">NEG-M</strain>
    </source>
</reference>
<dbReference type="AlphaFoldDB" id="D2UZF7"/>
<dbReference type="OMA" id="HEESATF"/>
<keyword evidence="1" id="KW-1133">Transmembrane helix</keyword>
<dbReference type="GeneID" id="8855339"/>
<keyword evidence="1" id="KW-0812">Transmembrane</keyword>
<dbReference type="GO" id="GO:0008270">
    <property type="term" value="F:zinc ion binding"/>
    <property type="evidence" value="ECO:0007669"/>
    <property type="project" value="InterPro"/>
</dbReference>
<dbReference type="Proteomes" id="UP000006671">
    <property type="component" value="Unassembled WGS sequence"/>
</dbReference>
<name>D2UZF7_NAEGR</name>
<evidence type="ECO:0000256" key="1">
    <source>
        <dbReference type="SAM" id="Phobius"/>
    </source>
</evidence>
<dbReference type="InterPro" id="IPR029787">
    <property type="entry name" value="Nucleotide_cyclase"/>
</dbReference>
<dbReference type="GO" id="GO:0004629">
    <property type="term" value="F:phospholipase C activity"/>
    <property type="evidence" value="ECO:0007669"/>
    <property type="project" value="InterPro"/>
</dbReference>
<sequence>MYYMRNNKVLAYDDRDSLPNIASIKFNTSEEQASYSSRNETGNDEKVSSIYIQDNNNNNNNNNSGGNYEGGNGETRTVYSIKCVLIVIMVSLVIVTSLLLTTIWISCFSSSVSKFSQDVLRQQIEKVVNFTDETIDKVLVVSDTTKNIMWEDFNYNNTENAYSLTYRIYKSAFTYLSTLMVTVYFGDTLGGNLGVLVLGGKPTQMLINETGQYYWYCDDFLNKGFCDYKNKDVPDVILGPFDMSKIMGVANNSPNKPQFSRSYTDPTLPSITFMSCVNSHPDNSSKLPYDWYFGIDISVSSISNYIESVTEAISGSVAFAIEIETNYIVVSSFPDIPVSKFNQDRTETRMTALTFEQPKIRSVSKLIYTSMNNNLKSLKCGEYQFFTNEDSVICMNRFCKAGVDWLLVLNVPKWDYVGQLFIALIVGILSSLIIAIVGAVMGVVSSISLFRPFQQLTTVFESISNMRLEDIQMRPSSLAEVNILQKHFQTMLTRLKNYRAFLPPHILQKLDMEVNLRKSTIGRMILERQHSLTSTSGSVNGQISVITRDAAATTPKLERLFCLGLEKRRVTSGMIYFEGLDHFLSALDFDETVSVLNDCFVIIQKTAQATNGQIGSFENNYITITWNSIIESSSHEESATFSVYQILRRLKATRDKKWKNSHIQNLKFTFRGSLLSQHCVCGNVGTSQIKNYAIFGSYLHNLQLLIKHASKLEISLIVSESIFEKNKDSYNFRFVGEKKLLADDEGNSPIISPKQDRVSFPTRLYQVGETTSMEDSEEWRQSSSGLKDSWEHHNQACAKFFEGDLDEAIDLFQFHQSSYQEKYYEEDKVALYLLHKCLDLNKVLN</sequence>
<dbReference type="PROSITE" id="PS51346">
    <property type="entry name" value="PROKAR_ZN_DEPEND_PLPC_2"/>
    <property type="match status" value="1"/>
</dbReference>
<feature type="domain" description="Zn-dependent PLC" evidence="2">
    <location>
        <begin position="1"/>
        <end position="66"/>
    </location>
</feature>
<feature type="transmembrane region" description="Helical" evidence="1">
    <location>
        <begin position="420"/>
        <end position="444"/>
    </location>
</feature>
<proteinExistence type="predicted"/>
<evidence type="ECO:0000313" key="4">
    <source>
        <dbReference type="Proteomes" id="UP000006671"/>
    </source>
</evidence>
<keyword evidence="1" id="KW-0472">Membrane</keyword>
<accession>D2UZF7</accession>
<evidence type="ECO:0000313" key="3">
    <source>
        <dbReference type="EMBL" id="EFC50138.1"/>
    </source>
</evidence>
<organism evidence="4">
    <name type="scientific">Naegleria gruberi</name>
    <name type="common">Amoeba</name>
    <dbReference type="NCBI Taxonomy" id="5762"/>
    <lineage>
        <taxon>Eukaryota</taxon>
        <taxon>Discoba</taxon>
        <taxon>Heterolobosea</taxon>
        <taxon>Tetramitia</taxon>
        <taxon>Eutetramitia</taxon>
        <taxon>Vahlkampfiidae</taxon>
        <taxon>Naegleria</taxon>
    </lineage>
</organism>
<feature type="transmembrane region" description="Helical" evidence="1">
    <location>
        <begin position="83"/>
        <end position="105"/>
    </location>
</feature>
<dbReference type="InParanoid" id="D2UZF7"/>
<dbReference type="InterPro" id="IPR001531">
    <property type="entry name" value="Zn_PLipaseC"/>
</dbReference>
<dbReference type="VEuPathDB" id="AmoebaDB:NAEGRDRAFT_61920"/>
<keyword evidence="4" id="KW-1185">Reference proteome</keyword>
<dbReference type="Gene3D" id="3.30.70.1230">
    <property type="entry name" value="Nucleotide cyclase"/>
    <property type="match status" value="1"/>
</dbReference>
<evidence type="ECO:0000259" key="2">
    <source>
        <dbReference type="PROSITE" id="PS51346"/>
    </source>
</evidence>
<dbReference type="KEGG" id="ngr:NAEGRDRAFT_61920"/>